<evidence type="ECO:0000256" key="12">
    <source>
        <dbReference type="RuleBase" id="RU000471"/>
    </source>
</evidence>
<keyword evidence="11 14" id="KW-0472">Membrane</keyword>
<comment type="similarity">
    <text evidence="3 12">Belongs to the complex I subunit 1 family.</text>
</comment>
<feature type="transmembrane region" description="Helical" evidence="14">
    <location>
        <begin position="295"/>
        <end position="321"/>
    </location>
</feature>
<feature type="transmembrane region" description="Helical" evidence="14">
    <location>
        <begin position="77"/>
        <end position="98"/>
    </location>
</feature>
<dbReference type="PANTHER" id="PTHR11432">
    <property type="entry name" value="NADH DEHYDROGENASE SUBUNIT 1"/>
    <property type="match status" value="1"/>
</dbReference>
<dbReference type="GO" id="GO:0003954">
    <property type="term" value="F:NADH dehydrogenase activity"/>
    <property type="evidence" value="ECO:0007669"/>
    <property type="project" value="TreeGrafter"/>
</dbReference>
<keyword evidence="10 13" id="KW-0496">Mitochondrion</keyword>
<evidence type="ECO:0000256" key="10">
    <source>
        <dbReference type="ARBA" id="ARBA00023128"/>
    </source>
</evidence>
<dbReference type="HAMAP" id="MF_01350">
    <property type="entry name" value="NDH1_NuoH"/>
    <property type="match status" value="1"/>
</dbReference>
<dbReference type="Pfam" id="PF00146">
    <property type="entry name" value="NADHdh"/>
    <property type="match status" value="1"/>
</dbReference>
<evidence type="ECO:0000256" key="3">
    <source>
        <dbReference type="ARBA" id="ARBA00010535"/>
    </source>
</evidence>
<evidence type="ECO:0000256" key="13">
    <source>
        <dbReference type="RuleBase" id="RU000473"/>
    </source>
</evidence>
<feature type="transmembrane region" description="Helical" evidence="14">
    <location>
        <begin position="148"/>
        <end position="165"/>
    </location>
</feature>
<keyword evidence="7" id="KW-0999">Mitochondrion inner membrane</keyword>
<proteinExistence type="inferred from homology"/>
<dbReference type="PROSITE" id="PS00667">
    <property type="entry name" value="COMPLEX1_ND1_1"/>
    <property type="match status" value="1"/>
</dbReference>
<keyword evidence="6 12" id="KW-0812">Transmembrane</keyword>
<geneLocation type="mitochondrion" evidence="15"/>
<keyword evidence="8 14" id="KW-1133">Transmembrane helix</keyword>
<name>A0A3S8V0L1_9HYME</name>
<dbReference type="InterPro" id="IPR001694">
    <property type="entry name" value="NADH_UbQ_OxRdtase_su1/FPO"/>
</dbReference>
<evidence type="ECO:0000256" key="1">
    <source>
        <dbReference type="ARBA" id="ARBA00003257"/>
    </source>
</evidence>
<evidence type="ECO:0000256" key="11">
    <source>
        <dbReference type="ARBA" id="ARBA00023136"/>
    </source>
</evidence>
<dbReference type="EC" id="7.1.1.2" evidence="13"/>
<keyword evidence="5" id="KW-0813">Transport</keyword>
<dbReference type="GO" id="GO:0009060">
    <property type="term" value="P:aerobic respiration"/>
    <property type="evidence" value="ECO:0007669"/>
    <property type="project" value="TreeGrafter"/>
</dbReference>
<gene>
    <name evidence="15" type="primary">nad1</name>
</gene>
<evidence type="ECO:0000256" key="9">
    <source>
        <dbReference type="ARBA" id="ARBA00023075"/>
    </source>
</evidence>
<comment type="function">
    <text evidence="1">Core subunit of the mitochondrial membrane respiratory chain NADH dehydrogenase (Complex I) that is believed to belong to the minimal assembly required for catalysis. Complex I functions in the transfer of electrons from NADH to the respiratory chain. The immediate electron acceptor for the enzyme is believed to be ubiquinone.</text>
</comment>
<sequence length="322" mass="39109">MYLMNFLNNYIILLILLNLMMVMLCIGFFTLLERKILSYINLRKGPNKVGFLGIFQPFSDAMKLFLKEFNLINKSNYYIYMFSPIFLIFIMLMIWLLIPFKIYMISMNFNILNLLCFMGLSVYFLMFSGWSSNSMYSLLGSIRSISQIISYEVSLILIMLSLIYMTEEYNFFMLIYYQEFMWFMMMMYLLGLIFFVSIMAELNRTPFDLVEGESELVSGFNVDYMSSGFVLIFIYEYGMMIFMMFMYLMFFFATNYFYLFYYFKLLIFMNLIIWIRGTLPRIRYDKLMLLVWKSYLLISLNYLLLNLFFKKIFIMLMIYYFM</sequence>
<dbReference type="EMBL" id="MG923491">
    <property type="protein sequence ID" value="AZL93191.1"/>
    <property type="molecule type" value="Genomic_DNA"/>
</dbReference>
<dbReference type="PROSITE" id="PS00668">
    <property type="entry name" value="COMPLEX1_ND1_2"/>
    <property type="match status" value="1"/>
</dbReference>
<evidence type="ECO:0000256" key="8">
    <source>
        <dbReference type="ARBA" id="ARBA00022989"/>
    </source>
</evidence>
<evidence type="ECO:0000256" key="7">
    <source>
        <dbReference type="ARBA" id="ARBA00022792"/>
    </source>
</evidence>
<organism evidence="15">
    <name type="scientific">Diapriidae sp. ZJUH_2016010</name>
    <dbReference type="NCBI Taxonomy" id="2491155"/>
    <lineage>
        <taxon>Eukaryota</taxon>
        <taxon>Metazoa</taxon>
        <taxon>Ecdysozoa</taxon>
        <taxon>Arthropoda</taxon>
        <taxon>Hexapoda</taxon>
        <taxon>Insecta</taxon>
        <taxon>Pterygota</taxon>
        <taxon>Neoptera</taxon>
        <taxon>Endopterygota</taxon>
        <taxon>Hymenoptera</taxon>
        <taxon>Apocrita</taxon>
        <taxon>Proctotrupomorpha</taxon>
        <taxon>Diaprioidea</taxon>
        <taxon>Diapriidae</taxon>
    </lineage>
</organism>
<evidence type="ECO:0000256" key="5">
    <source>
        <dbReference type="ARBA" id="ARBA00022448"/>
    </source>
</evidence>
<feature type="transmembrane region" description="Helical" evidence="14">
    <location>
        <begin position="256"/>
        <end position="275"/>
    </location>
</feature>
<evidence type="ECO:0000256" key="14">
    <source>
        <dbReference type="SAM" id="Phobius"/>
    </source>
</evidence>
<feature type="transmembrane region" description="Helical" evidence="14">
    <location>
        <begin position="104"/>
        <end position="127"/>
    </location>
</feature>
<evidence type="ECO:0000256" key="2">
    <source>
        <dbReference type="ARBA" id="ARBA00004448"/>
    </source>
</evidence>
<feature type="transmembrane region" description="Helical" evidence="14">
    <location>
        <begin position="12"/>
        <end position="32"/>
    </location>
</feature>
<dbReference type="PANTHER" id="PTHR11432:SF3">
    <property type="entry name" value="NADH-UBIQUINONE OXIDOREDUCTASE CHAIN 1"/>
    <property type="match status" value="1"/>
</dbReference>
<feature type="transmembrane region" description="Helical" evidence="14">
    <location>
        <begin position="180"/>
        <end position="200"/>
    </location>
</feature>
<comment type="subcellular location">
    <subcellularLocation>
        <location evidence="2 12">Mitochondrion inner membrane</location>
        <topology evidence="2 12">Multi-pass membrane protein</topology>
    </subcellularLocation>
</comment>
<evidence type="ECO:0000256" key="6">
    <source>
        <dbReference type="ARBA" id="ARBA00022692"/>
    </source>
</evidence>
<evidence type="ECO:0000313" key="15">
    <source>
        <dbReference type="EMBL" id="AZL93191.1"/>
    </source>
</evidence>
<reference evidence="15" key="1">
    <citation type="journal article" date="2018" name="Mol. Phylogenet. Evol.">
        <title>Mitochondrial phylogenomics of the Hymenoptera.</title>
        <authorList>
            <person name="Tang P."/>
            <person name="Zhu J.C."/>
            <person name="Zheng B.Y."/>
            <person name="Wei S.J."/>
            <person name="Sharkey M."/>
            <person name="Chen X.X."/>
            <person name="Vogler A.P."/>
        </authorList>
    </citation>
    <scope>NUCLEOTIDE SEQUENCE</scope>
</reference>
<keyword evidence="9 13" id="KW-0830">Ubiquinone</keyword>
<dbReference type="GO" id="GO:0005743">
    <property type="term" value="C:mitochondrial inner membrane"/>
    <property type="evidence" value="ECO:0007669"/>
    <property type="project" value="UniProtKB-SubCell"/>
</dbReference>
<dbReference type="GO" id="GO:0008137">
    <property type="term" value="F:NADH dehydrogenase (ubiquinone) activity"/>
    <property type="evidence" value="ECO:0007669"/>
    <property type="project" value="UniProtKB-EC"/>
</dbReference>
<accession>A0A3S8V0L1</accession>
<dbReference type="AlphaFoldDB" id="A0A3S8V0L1"/>
<protein>
    <recommendedName>
        <fullName evidence="4 13">NADH-ubiquinone oxidoreductase chain 1</fullName>
        <ecNumber evidence="13">7.1.1.2</ecNumber>
    </recommendedName>
</protein>
<keyword evidence="12" id="KW-0520">NAD</keyword>
<evidence type="ECO:0000256" key="4">
    <source>
        <dbReference type="ARBA" id="ARBA00021009"/>
    </source>
</evidence>
<feature type="transmembrane region" description="Helical" evidence="14">
    <location>
        <begin position="229"/>
        <end position="250"/>
    </location>
</feature>
<dbReference type="InterPro" id="IPR018086">
    <property type="entry name" value="NADH_UbQ_OxRdtase_su1_CS"/>
</dbReference>
<comment type="catalytic activity">
    <reaction evidence="13">
        <text>a ubiquinone + NADH + 5 H(+)(in) = a ubiquinol + NAD(+) + 4 H(+)(out)</text>
        <dbReference type="Rhea" id="RHEA:29091"/>
        <dbReference type="Rhea" id="RHEA-COMP:9565"/>
        <dbReference type="Rhea" id="RHEA-COMP:9566"/>
        <dbReference type="ChEBI" id="CHEBI:15378"/>
        <dbReference type="ChEBI" id="CHEBI:16389"/>
        <dbReference type="ChEBI" id="CHEBI:17976"/>
        <dbReference type="ChEBI" id="CHEBI:57540"/>
        <dbReference type="ChEBI" id="CHEBI:57945"/>
        <dbReference type="EC" id="7.1.1.2"/>
    </reaction>
</comment>